<dbReference type="PIRSF" id="PIRSF017082">
    <property type="entry name" value="YflP"/>
    <property type="match status" value="1"/>
</dbReference>
<dbReference type="Proteomes" id="UP000294664">
    <property type="component" value="Unassembled WGS sequence"/>
</dbReference>
<proteinExistence type="inferred from homology"/>
<gene>
    <name evidence="3" type="ORF">EDC64_105133</name>
</gene>
<dbReference type="CDD" id="cd07012">
    <property type="entry name" value="PBP2_Bug_TTT"/>
    <property type="match status" value="1"/>
</dbReference>
<protein>
    <submittedName>
        <fullName evidence="3">Putative tricarboxylic transport membrane protein</fullName>
    </submittedName>
</protein>
<dbReference type="Gene3D" id="3.40.190.150">
    <property type="entry name" value="Bordetella uptake gene, domain 1"/>
    <property type="match status" value="1"/>
</dbReference>
<feature type="chain" id="PRO_5020541205" evidence="2">
    <location>
        <begin position="32"/>
        <end position="326"/>
    </location>
</feature>
<keyword evidence="2" id="KW-0732">Signal</keyword>
<dbReference type="InterPro" id="IPR005064">
    <property type="entry name" value="BUG"/>
</dbReference>
<sequence>MLTVMRARACPFLMAGLTAAALAFGAAGAQAQDLKIMAPAAPGGGWDQTARAMQQALVQSGAAQSVQVFNVPGAGGTIGIAQFVNTSKGDPNVLMASGYVMMGAILTNKSPVGLDKVTPIARLIQETDAIAVPVNSPLKTVQDLAELVRKDPARVTWAGGSAGGPDHIAAALFTQKVGSDPTKLNYIPFSGGGEALAAILGGKVTAGMSGLGELESQVKAGKLRLLAITQAERIPGLDVPTLKEAGIDVALANWRAIMAPPGLTPDQVKSVTAMIEKMAKSQAWADILKQKGWDDAFLAGEPFVAFLKDENASTADILKSVGLIKP</sequence>
<feature type="signal peptide" evidence="2">
    <location>
        <begin position="1"/>
        <end position="31"/>
    </location>
</feature>
<evidence type="ECO:0000256" key="2">
    <source>
        <dbReference type="SAM" id="SignalP"/>
    </source>
</evidence>
<evidence type="ECO:0000256" key="1">
    <source>
        <dbReference type="ARBA" id="ARBA00006987"/>
    </source>
</evidence>
<dbReference type="PANTHER" id="PTHR42928:SF3">
    <property type="entry name" value="UPF0065 PROTEIN YFLP"/>
    <property type="match status" value="1"/>
</dbReference>
<keyword evidence="4" id="KW-1185">Reference proteome</keyword>
<dbReference type="Gene3D" id="3.40.190.10">
    <property type="entry name" value="Periplasmic binding protein-like II"/>
    <property type="match status" value="1"/>
</dbReference>
<comment type="similarity">
    <text evidence="1">Belongs to the UPF0065 (bug) family.</text>
</comment>
<dbReference type="SUPFAM" id="SSF53850">
    <property type="entry name" value="Periplasmic binding protein-like II"/>
    <property type="match status" value="1"/>
</dbReference>
<evidence type="ECO:0000313" key="4">
    <source>
        <dbReference type="Proteomes" id="UP000294664"/>
    </source>
</evidence>
<dbReference type="RefSeq" id="WP_420808952.1">
    <property type="nucleotide sequence ID" value="NZ_SMAI01000005.1"/>
</dbReference>
<dbReference type="InterPro" id="IPR042100">
    <property type="entry name" value="Bug_dom1"/>
</dbReference>
<dbReference type="EMBL" id="SMAI01000005">
    <property type="protein sequence ID" value="TCT05102.1"/>
    <property type="molecule type" value="Genomic_DNA"/>
</dbReference>
<accession>A0A4R3LWX2</accession>
<comment type="caution">
    <text evidence="3">The sequence shown here is derived from an EMBL/GenBank/DDBJ whole genome shotgun (WGS) entry which is preliminary data.</text>
</comment>
<organism evidence="3 4">
    <name type="scientific">Aquabacter spiritensis</name>
    <dbReference type="NCBI Taxonomy" id="933073"/>
    <lineage>
        <taxon>Bacteria</taxon>
        <taxon>Pseudomonadati</taxon>
        <taxon>Pseudomonadota</taxon>
        <taxon>Alphaproteobacteria</taxon>
        <taxon>Hyphomicrobiales</taxon>
        <taxon>Xanthobacteraceae</taxon>
        <taxon>Aquabacter</taxon>
    </lineage>
</organism>
<dbReference type="AlphaFoldDB" id="A0A4R3LWX2"/>
<dbReference type="Pfam" id="PF03401">
    <property type="entry name" value="TctC"/>
    <property type="match status" value="1"/>
</dbReference>
<dbReference type="PANTHER" id="PTHR42928">
    <property type="entry name" value="TRICARBOXYLATE-BINDING PROTEIN"/>
    <property type="match status" value="1"/>
</dbReference>
<evidence type="ECO:0000313" key="3">
    <source>
        <dbReference type="EMBL" id="TCT05102.1"/>
    </source>
</evidence>
<reference evidence="3 4" key="1">
    <citation type="submission" date="2019-03" db="EMBL/GenBank/DDBJ databases">
        <title>Genomic Encyclopedia of Type Strains, Phase IV (KMG-IV): sequencing the most valuable type-strain genomes for metagenomic binning, comparative biology and taxonomic classification.</title>
        <authorList>
            <person name="Goeker M."/>
        </authorList>
    </citation>
    <scope>NUCLEOTIDE SEQUENCE [LARGE SCALE GENOMIC DNA]</scope>
    <source>
        <strain evidence="3 4">DSM 9035</strain>
    </source>
</reference>
<name>A0A4R3LWX2_9HYPH</name>